<dbReference type="Pfam" id="PF00059">
    <property type="entry name" value="Lectin_C"/>
    <property type="match status" value="1"/>
</dbReference>
<name>A0AAW2YYL3_9EUKA</name>
<keyword evidence="5" id="KW-1185">Reference proteome</keyword>
<dbReference type="PROSITE" id="PS50240">
    <property type="entry name" value="TRYPSIN_DOM"/>
    <property type="match status" value="1"/>
</dbReference>
<dbReference type="Gene3D" id="3.10.100.10">
    <property type="entry name" value="Mannose-Binding Protein A, subunit A"/>
    <property type="match status" value="1"/>
</dbReference>
<organism evidence="4 5">
    <name type="scientific">Acrasis kona</name>
    <dbReference type="NCBI Taxonomy" id="1008807"/>
    <lineage>
        <taxon>Eukaryota</taxon>
        <taxon>Discoba</taxon>
        <taxon>Heterolobosea</taxon>
        <taxon>Tetramitia</taxon>
        <taxon>Eutetramitia</taxon>
        <taxon>Acrasidae</taxon>
        <taxon>Acrasis</taxon>
    </lineage>
</organism>
<keyword evidence="1" id="KW-0732">Signal</keyword>
<keyword evidence="4" id="KW-0378">Hydrolase</keyword>
<sequence length="400" mass="44045">MKLLSLLLVAIIICSASVTGIFNGIETTIGTFPHNVYIMVNPGTNNYYTCGGGLISERYILTAGHCSFGSSYKVLIGKTDIKGYNTNELLDIKSTIRPANFGQYGLFNYNDVAVFELVNPVKEIPGVVEFMHIGIQTPPVGTYLNMSGYGQLAGPTQTTILHKGVTRVAPDNECRFSDYRTDVSMCTNDNTVNTCPGDSGIPFVVKPKGYSKWVSVGIGSYSHAGDCGTKQPDTALGRVSSMISFIRQNTAAAPPTFVDLSFDSPTAVTVKCPYGYSLYSGYCYKLFPNVLSYTGAKQYCATQGGYLATITTWQQNSWINEIVPDRCAEFWIGGSRDSKDSNFKWDDRRFWGYENFDGNQPNSLGNYVSYIHGKQFGTVGKWRTITNLYIKPFMCQVPAL</sequence>
<dbReference type="CDD" id="cd00037">
    <property type="entry name" value="CLECT"/>
    <property type="match status" value="1"/>
</dbReference>
<dbReference type="InterPro" id="IPR001254">
    <property type="entry name" value="Trypsin_dom"/>
</dbReference>
<dbReference type="InterPro" id="IPR001314">
    <property type="entry name" value="Peptidase_S1A"/>
</dbReference>
<dbReference type="PROSITE" id="PS00134">
    <property type="entry name" value="TRYPSIN_HIS"/>
    <property type="match status" value="1"/>
</dbReference>
<dbReference type="SMART" id="SM00020">
    <property type="entry name" value="Tryp_SPc"/>
    <property type="match status" value="1"/>
</dbReference>
<dbReference type="GO" id="GO:0004252">
    <property type="term" value="F:serine-type endopeptidase activity"/>
    <property type="evidence" value="ECO:0007669"/>
    <property type="project" value="InterPro"/>
</dbReference>
<evidence type="ECO:0000259" key="2">
    <source>
        <dbReference type="PROSITE" id="PS50041"/>
    </source>
</evidence>
<dbReference type="InterPro" id="IPR016186">
    <property type="entry name" value="C-type_lectin-like/link_sf"/>
</dbReference>
<keyword evidence="4" id="KW-0645">Protease</keyword>
<reference evidence="4 5" key="1">
    <citation type="submission" date="2024-03" db="EMBL/GenBank/DDBJ databases">
        <title>The Acrasis kona genome and developmental transcriptomes reveal deep origins of eukaryotic multicellular pathways.</title>
        <authorList>
            <person name="Sheikh S."/>
            <person name="Fu C.-J."/>
            <person name="Brown M.W."/>
            <person name="Baldauf S.L."/>
        </authorList>
    </citation>
    <scope>NUCLEOTIDE SEQUENCE [LARGE SCALE GENOMIC DNA]</scope>
    <source>
        <strain evidence="4 5">ATCC MYA-3509</strain>
    </source>
</reference>
<feature type="chain" id="PRO_5043946476" evidence="1">
    <location>
        <begin position="21"/>
        <end position="400"/>
    </location>
</feature>
<dbReference type="InterPro" id="IPR018114">
    <property type="entry name" value="TRYPSIN_HIS"/>
</dbReference>
<gene>
    <name evidence="4" type="ORF">AKO1_014302</name>
</gene>
<dbReference type="InterPro" id="IPR051333">
    <property type="entry name" value="CLIP_Serine_Protease"/>
</dbReference>
<dbReference type="PRINTS" id="PR00722">
    <property type="entry name" value="CHYMOTRYPSIN"/>
</dbReference>
<dbReference type="SUPFAM" id="SSF50494">
    <property type="entry name" value="Trypsin-like serine proteases"/>
    <property type="match status" value="1"/>
</dbReference>
<dbReference type="InterPro" id="IPR001304">
    <property type="entry name" value="C-type_lectin-like"/>
</dbReference>
<dbReference type="PROSITE" id="PS50041">
    <property type="entry name" value="C_TYPE_LECTIN_2"/>
    <property type="match status" value="1"/>
</dbReference>
<dbReference type="EMBL" id="JAOPGA020000874">
    <property type="protein sequence ID" value="KAL0482582.1"/>
    <property type="molecule type" value="Genomic_DNA"/>
</dbReference>
<dbReference type="AlphaFoldDB" id="A0AAW2YYL3"/>
<dbReference type="InterPro" id="IPR043504">
    <property type="entry name" value="Peptidase_S1_PA_chymotrypsin"/>
</dbReference>
<dbReference type="Proteomes" id="UP001431209">
    <property type="component" value="Unassembled WGS sequence"/>
</dbReference>
<evidence type="ECO:0000313" key="4">
    <source>
        <dbReference type="EMBL" id="KAL0482582.1"/>
    </source>
</evidence>
<dbReference type="GO" id="GO:0006508">
    <property type="term" value="P:proteolysis"/>
    <property type="evidence" value="ECO:0007669"/>
    <property type="project" value="UniProtKB-KW"/>
</dbReference>
<dbReference type="SMART" id="SM00034">
    <property type="entry name" value="CLECT"/>
    <property type="match status" value="1"/>
</dbReference>
<dbReference type="PANTHER" id="PTHR24260">
    <property type="match status" value="1"/>
</dbReference>
<dbReference type="Pfam" id="PF00089">
    <property type="entry name" value="Trypsin"/>
    <property type="match status" value="1"/>
</dbReference>
<accession>A0AAW2YYL3</accession>
<evidence type="ECO:0000313" key="5">
    <source>
        <dbReference type="Proteomes" id="UP001431209"/>
    </source>
</evidence>
<dbReference type="InterPro" id="IPR009003">
    <property type="entry name" value="Peptidase_S1_PA"/>
</dbReference>
<feature type="domain" description="C-type lectin" evidence="2">
    <location>
        <begin position="279"/>
        <end position="396"/>
    </location>
</feature>
<feature type="domain" description="Peptidase S1" evidence="3">
    <location>
        <begin position="21"/>
        <end position="251"/>
    </location>
</feature>
<dbReference type="PANTHER" id="PTHR24260:SF136">
    <property type="entry name" value="GH08193P-RELATED"/>
    <property type="match status" value="1"/>
</dbReference>
<feature type="signal peptide" evidence="1">
    <location>
        <begin position="1"/>
        <end position="20"/>
    </location>
</feature>
<protein>
    <submittedName>
        <fullName evidence="4">Trypsin-like serine protease</fullName>
    </submittedName>
</protein>
<dbReference type="InterPro" id="IPR016187">
    <property type="entry name" value="CTDL_fold"/>
</dbReference>
<comment type="caution">
    <text evidence="4">The sequence shown here is derived from an EMBL/GenBank/DDBJ whole genome shotgun (WGS) entry which is preliminary data.</text>
</comment>
<dbReference type="Gene3D" id="2.40.10.10">
    <property type="entry name" value="Trypsin-like serine proteases"/>
    <property type="match status" value="1"/>
</dbReference>
<evidence type="ECO:0000259" key="3">
    <source>
        <dbReference type="PROSITE" id="PS50240"/>
    </source>
</evidence>
<dbReference type="SUPFAM" id="SSF56436">
    <property type="entry name" value="C-type lectin-like"/>
    <property type="match status" value="1"/>
</dbReference>
<evidence type="ECO:0000256" key="1">
    <source>
        <dbReference type="SAM" id="SignalP"/>
    </source>
</evidence>
<proteinExistence type="predicted"/>